<evidence type="ECO:0000313" key="2">
    <source>
        <dbReference type="Proteomes" id="UP000438429"/>
    </source>
</evidence>
<dbReference type="EMBL" id="VEVO01000007">
    <property type="protein sequence ID" value="KAF0039965.1"/>
    <property type="molecule type" value="Genomic_DNA"/>
</dbReference>
<protein>
    <submittedName>
        <fullName evidence="1">Uncharacterized protein</fullName>
    </submittedName>
</protein>
<accession>A0A6A4T4A8</accession>
<dbReference type="Proteomes" id="UP000438429">
    <property type="component" value="Unassembled WGS sequence"/>
</dbReference>
<name>A0A6A4T4A8_SCOMX</name>
<gene>
    <name evidence="1" type="ORF">F2P81_008200</name>
</gene>
<proteinExistence type="predicted"/>
<evidence type="ECO:0000313" key="1">
    <source>
        <dbReference type="EMBL" id="KAF0039965.1"/>
    </source>
</evidence>
<sequence length="84" mass="8946">MGSAMGGSCALQLCPKLTWDSCAQYDWSACTVIPRDEDIVGLNRGAALRRAGGENNAPGDSLAHEKCGEEKEKELLLLLRSPLG</sequence>
<comment type="caution">
    <text evidence="1">The sequence shown here is derived from an EMBL/GenBank/DDBJ whole genome shotgun (WGS) entry which is preliminary data.</text>
</comment>
<dbReference type="AlphaFoldDB" id="A0A6A4T4A8"/>
<reference evidence="1 2" key="1">
    <citation type="submission" date="2019-06" db="EMBL/GenBank/DDBJ databases">
        <title>Draft genomes of female and male turbot (Scophthalmus maximus).</title>
        <authorList>
            <person name="Xu H."/>
            <person name="Xu X.-W."/>
            <person name="Shao C."/>
            <person name="Chen S."/>
        </authorList>
    </citation>
    <scope>NUCLEOTIDE SEQUENCE [LARGE SCALE GENOMIC DNA]</scope>
    <source>
        <strain evidence="1">Ysfricsl-2016a</strain>
        <tissue evidence="1">Blood</tissue>
    </source>
</reference>
<organism evidence="1 2">
    <name type="scientific">Scophthalmus maximus</name>
    <name type="common">Turbot</name>
    <name type="synonym">Psetta maxima</name>
    <dbReference type="NCBI Taxonomy" id="52904"/>
    <lineage>
        <taxon>Eukaryota</taxon>
        <taxon>Metazoa</taxon>
        <taxon>Chordata</taxon>
        <taxon>Craniata</taxon>
        <taxon>Vertebrata</taxon>
        <taxon>Euteleostomi</taxon>
        <taxon>Actinopterygii</taxon>
        <taxon>Neopterygii</taxon>
        <taxon>Teleostei</taxon>
        <taxon>Neoteleostei</taxon>
        <taxon>Acanthomorphata</taxon>
        <taxon>Carangaria</taxon>
        <taxon>Pleuronectiformes</taxon>
        <taxon>Pleuronectoidei</taxon>
        <taxon>Scophthalmidae</taxon>
        <taxon>Scophthalmus</taxon>
    </lineage>
</organism>